<dbReference type="SMART" id="SM00316">
    <property type="entry name" value="S1"/>
    <property type="match status" value="1"/>
</dbReference>
<dbReference type="Pfam" id="PF00575">
    <property type="entry name" value="S1"/>
    <property type="match status" value="1"/>
</dbReference>
<dbReference type="EMBL" id="VWNE01000043">
    <property type="protein sequence ID" value="KAA8476410.1"/>
    <property type="molecule type" value="Genomic_DNA"/>
</dbReference>
<dbReference type="AlphaFoldDB" id="A0A5M9GPZ6"/>
<dbReference type="Proteomes" id="UP000322918">
    <property type="component" value="Unassembled WGS sequence"/>
</dbReference>
<dbReference type="Gene3D" id="1.10.3500.10">
    <property type="entry name" value="Tex N-terminal region-like"/>
    <property type="match status" value="1"/>
</dbReference>
<dbReference type="GO" id="GO:0006412">
    <property type="term" value="P:translation"/>
    <property type="evidence" value="ECO:0007669"/>
    <property type="project" value="TreeGrafter"/>
</dbReference>
<dbReference type="InterPro" id="IPR037027">
    <property type="entry name" value="YqgF/RNaseH-like_dom_sf"/>
</dbReference>
<dbReference type="Pfam" id="PF16921">
    <property type="entry name" value="Tex_YqgF"/>
    <property type="match status" value="1"/>
</dbReference>
<reference evidence="3 4" key="1">
    <citation type="submission" date="2019-09" db="EMBL/GenBank/DDBJ databases">
        <title>Pararcticibacter amylolyticus gen. nov., sp. nov., isolated from a rottenly hemp rope, and reclassification of Pedobacter tournemirensis as Pararcticibacter tournemirensis comb. nov.</title>
        <authorList>
            <person name="Cai Y."/>
        </authorList>
    </citation>
    <scope>NUCLEOTIDE SEQUENCE [LARGE SCALE GENOMIC DNA]</scope>
    <source>
        <strain evidence="3 4">TF5-37.2-LB10</strain>
    </source>
</reference>
<name>A0A5M9GPZ6_9SPHI</name>
<organism evidence="3 4">
    <name type="scientific">Arcticibacter tournemirensis</name>
    <dbReference type="NCBI Taxonomy" id="699437"/>
    <lineage>
        <taxon>Bacteria</taxon>
        <taxon>Pseudomonadati</taxon>
        <taxon>Bacteroidota</taxon>
        <taxon>Sphingobacteriia</taxon>
        <taxon>Sphingobacteriales</taxon>
        <taxon>Sphingobacteriaceae</taxon>
        <taxon>Arcticibacter</taxon>
    </lineage>
</organism>
<dbReference type="InterPro" id="IPR012340">
    <property type="entry name" value="NA-bd_OB-fold"/>
</dbReference>
<feature type="region of interest" description="Disordered" evidence="1">
    <location>
        <begin position="705"/>
        <end position="726"/>
    </location>
</feature>
<dbReference type="InterPro" id="IPR023323">
    <property type="entry name" value="Tex-like_dom_sf"/>
</dbReference>
<dbReference type="GO" id="GO:0006139">
    <property type="term" value="P:nucleobase-containing compound metabolic process"/>
    <property type="evidence" value="ECO:0007669"/>
    <property type="project" value="InterPro"/>
</dbReference>
<evidence type="ECO:0000259" key="2">
    <source>
        <dbReference type="PROSITE" id="PS50126"/>
    </source>
</evidence>
<dbReference type="InterPro" id="IPR044146">
    <property type="entry name" value="S1_Tex"/>
</dbReference>
<dbReference type="InterPro" id="IPR012337">
    <property type="entry name" value="RNaseH-like_sf"/>
</dbReference>
<dbReference type="Pfam" id="PF09371">
    <property type="entry name" value="Tex_N"/>
    <property type="match status" value="1"/>
</dbReference>
<dbReference type="PANTHER" id="PTHR10724">
    <property type="entry name" value="30S RIBOSOMAL PROTEIN S1"/>
    <property type="match status" value="1"/>
</dbReference>
<dbReference type="InterPro" id="IPR041692">
    <property type="entry name" value="HHH_9"/>
</dbReference>
<dbReference type="InterPro" id="IPR003029">
    <property type="entry name" value="S1_domain"/>
</dbReference>
<protein>
    <submittedName>
        <fullName evidence="3">RNA-binding transcriptional accessory protein</fullName>
    </submittedName>
</protein>
<dbReference type="SUPFAM" id="SSF47781">
    <property type="entry name" value="RuvA domain 2-like"/>
    <property type="match status" value="2"/>
</dbReference>
<evidence type="ECO:0000313" key="3">
    <source>
        <dbReference type="EMBL" id="KAA8476410.1"/>
    </source>
</evidence>
<dbReference type="PANTHER" id="PTHR10724:SF10">
    <property type="entry name" value="S1 RNA-BINDING DOMAIN-CONTAINING PROTEIN 1"/>
    <property type="match status" value="1"/>
</dbReference>
<dbReference type="InterPro" id="IPR023319">
    <property type="entry name" value="Tex-like_HTH_dom_sf"/>
</dbReference>
<dbReference type="SMART" id="SM00732">
    <property type="entry name" value="YqgFc"/>
    <property type="match status" value="1"/>
</dbReference>
<feature type="domain" description="S1 motif" evidence="2">
    <location>
        <begin position="637"/>
        <end position="706"/>
    </location>
</feature>
<keyword evidence="4" id="KW-1185">Reference proteome</keyword>
<accession>A0A5M9GPZ6</accession>
<dbReference type="SUPFAM" id="SSF158832">
    <property type="entry name" value="Tex N-terminal region-like"/>
    <property type="match status" value="1"/>
</dbReference>
<dbReference type="InterPro" id="IPR010994">
    <property type="entry name" value="RuvA_2-like"/>
</dbReference>
<dbReference type="FunFam" id="2.40.50.140:FF:000051">
    <property type="entry name" value="RNA-binding transcriptional accessory protein"/>
    <property type="match status" value="1"/>
</dbReference>
<dbReference type="FunFam" id="1.10.10.650:FF:000001">
    <property type="entry name" value="S1 RNA-binding domain 1"/>
    <property type="match status" value="1"/>
</dbReference>
<dbReference type="Pfam" id="PF12836">
    <property type="entry name" value="HHH_3"/>
    <property type="match status" value="1"/>
</dbReference>
<sequence>MISHFKKIAEELSLSEKQVSTTVALLDEGATVPFISRYRKELTGSLDEVQVAAIRDRAEQLRELDKRRDAILKSLAEMGKLSPELEKQIQEAETMTVLEDLYLPYRPKRKTRASAAREKGLQPLADLLMEQHKFDVLEEAAKYINQEKGVTTDAEALAGARDIIAEQISENADTRAKIRELFIEKGEFSSKVIEGKEIEGAKYKDYFDWKEPVKTAPSHRILAMRRGEKELVLSLDVFPPEDDAIAILDRFFVKSNNAASDQVRLALTDSYKRLLKPSMETEVRLLTKKKADEEAIRVFAENVRQLLLSAPMGQKRIMAIDPGFRTGCKVVCLDEQGQLLENTAIYPHTGSGGVAEAEKTIYHLVHTYSIESIAIGNGTAGRETETFIRRLNLPGVNVVMVNESGASIYSASEAAREEFPDKDITVRGAVSIGRRLMDPLAELVKIDPKSIGVGQYQHDVDQNKLQTSLDDTVISCVNAVGVELNTASKQILSYVSGLGPQLAKGIVEYRNKNGAFKRRDELKKVPRLGDKAFEQSAGFLRIRNAEHPLDASAVHPERYSLVEQMAKDLNCRLEDLMKDDTLRKKIRPERYVSDAVGLPTLQDILQELAKPGRDPREQFEAFSFTEGVNDIADLKVGMKLPGIITNITNFGAFVDIGVHQDGLVHLSQLSNRFVKDPNEVVKVHQKVEVTVTEVDASRKRISLSMKTEEQRPVNKPAAKVGKKRVPEEDFNSKLAALKSRFS</sequence>
<dbReference type="GO" id="GO:0003729">
    <property type="term" value="F:mRNA binding"/>
    <property type="evidence" value="ECO:0007669"/>
    <property type="project" value="TreeGrafter"/>
</dbReference>
<proteinExistence type="predicted"/>
<dbReference type="SUPFAM" id="SSF53098">
    <property type="entry name" value="Ribonuclease H-like"/>
    <property type="match status" value="1"/>
</dbReference>
<dbReference type="FunFam" id="3.30.420.140:FF:000001">
    <property type="entry name" value="RNA-binding transcriptional accessory protein"/>
    <property type="match status" value="1"/>
</dbReference>
<dbReference type="SUPFAM" id="SSF50249">
    <property type="entry name" value="Nucleic acid-binding proteins"/>
    <property type="match status" value="1"/>
</dbReference>
<dbReference type="InterPro" id="IPR055179">
    <property type="entry name" value="Tex-like_central_region"/>
</dbReference>
<dbReference type="InterPro" id="IPR018974">
    <property type="entry name" value="Tex-like_N"/>
</dbReference>
<dbReference type="OrthoDB" id="9804714at2"/>
<evidence type="ECO:0000313" key="4">
    <source>
        <dbReference type="Proteomes" id="UP000322918"/>
    </source>
</evidence>
<dbReference type="GO" id="GO:0005737">
    <property type="term" value="C:cytoplasm"/>
    <property type="evidence" value="ECO:0007669"/>
    <property type="project" value="UniProtKB-ARBA"/>
</dbReference>
<dbReference type="Gene3D" id="2.40.50.140">
    <property type="entry name" value="Nucleic acid-binding proteins"/>
    <property type="match status" value="1"/>
</dbReference>
<dbReference type="FunFam" id="1.10.150.310:FF:000001">
    <property type="entry name" value="RNA-binding transcriptional accessory protein"/>
    <property type="match status" value="1"/>
</dbReference>
<dbReference type="Pfam" id="PF22706">
    <property type="entry name" value="Tex_central_region"/>
    <property type="match status" value="1"/>
</dbReference>
<comment type="caution">
    <text evidence="3">The sequence shown here is derived from an EMBL/GenBank/DDBJ whole genome shotgun (WGS) entry which is preliminary data.</text>
</comment>
<dbReference type="CDD" id="cd05685">
    <property type="entry name" value="S1_Tex"/>
    <property type="match status" value="1"/>
</dbReference>
<dbReference type="Gene3D" id="3.30.420.140">
    <property type="entry name" value="YqgF/RNase H-like domain"/>
    <property type="match status" value="1"/>
</dbReference>
<dbReference type="Gene3D" id="1.10.10.650">
    <property type="entry name" value="RuvA domain 2-like"/>
    <property type="match status" value="1"/>
</dbReference>
<dbReference type="PROSITE" id="PS50126">
    <property type="entry name" value="S1"/>
    <property type="match status" value="1"/>
</dbReference>
<dbReference type="Pfam" id="PF17674">
    <property type="entry name" value="HHH_9"/>
    <property type="match status" value="1"/>
</dbReference>
<evidence type="ECO:0000256" key="1">
    <source>
        <dbReference type="SAM" id="MobiDB-lite"/>
    </source>
</evidence>
<dbReference type="InterPro" id="IPR006641">
    <property type="entry name" value="YqgF/RNaseH-like_dom"/>
</dbReference>
<dbReference type="RefSeq" id="WP_141815452.1">
    <property type="nucleotide sequence ID" value="NZ_VFPL01000001.1"/>
</dbReference>
<dbReference type="Gene3D" id="1.10.150.310">
    <property type="entry name" value="Tex RuvX-like domain-like"/>
    <property type="match status" value="1"/>
</dbReference>
<gene>
    <name evidence="3" type="ORF">F1649_20055</name>
</gene>
<dbReference type="GO" id="GO:0003735">
    <property type="term" value="F:structural constituent of ribosome"/>
    <property type="evidence" value="ECO:0007669"/>
    <property type="project" value="TreeGrafter"/>
</dbReference>
<dbReference type="InterPro" id="IPR032639">
    <property type="entry name" value="Tex_YqgF"/>
</dbReference>
<dbReference type="InterPro" id="IPR050437">
    <property type="entry name" value="Ribos_protein_bS1-like"/>
</dbReference>